<sequence length="129" mass="15054">MMFESPSKKRWNNMLSSSSASSYRETIVLGRYSKSCREPKQQQRREKERVVLPKWKVLLMKLKLLPSSHRSSSSSSSTKVVAYEAYDYSLNFDQGPGWHDHDEPENLSRSFSCRFADPTKIRATRLLLY</sequence>
<dbReference type="OrthoDB" id="1088261at2759"/>
<accession>R0HS17</accession>
<dbReference type="STRING" id="81985.R0HS17"/>
<dbReference type="eggNOG" id="ENOG502SBSH">
    <property type="taxonomic scope" value="Eukaryota"/>
</dbReference>
<proteinExistence type="predicted"/>
<dbReference type="KEGG" id="crb:17887615"/>
<dbReference type="PANTHER" id="PTHR33168">
    <property type="entry name" value="STRESS INDUCED PROTEIN-RELATED"/>
    <property type="match status" value="1"/>
</dbReference>
<reference evidence="2" key="1">
    <citation type="journal article" date="2013" name="Nat. Genet.">
        <title>The Capsella rubella genome and the genomic consequences of rapid mating system evolution.</title>
        <authorList>
            <person name="Slotte T."/>
            <person name="Hazzouri K.M."/>
            <person name="Agren J.A."/>
            <person name="Koenig D."/>
            <person name="Maumus F."/>
            <person name="Guo Y.L."/>
            <person name="Steige K."/>
            <person name="Platts A.E."/>
            <person name="Escobar J.S."/>
            <person name="Newman L.K."/>
            <person name="Wang W."/>
            <person name="Mandakova T."/>
            <person name="Vello E."/>
            <person name="Smith L.M."/>
            <person name="Henz S.R."/>
            <person name="Steffen J."/>
            <person name="Takuno S."/>
            <person name="Brandvain Y."/>
            <person name="Coop G."/>
            <person name="Andolfatto P."/>
            <person name="Hu T.T."/>
            <person name="Blanchette M."/>
            <person name="Clark R.M."/>
            <person name="Quesneville H."/>
            <person name="Nordborg M."/>
            <person name="Gaut B.S."/>
            <person name="Lysak M.A."/>
            <person name="Jenkins J."/>
            <person name="Grimwood J."/>
            <person name="Chapman J."/>
            <person name="Prochnik S."/>
            <person name="Shu S."/>
            <person name="Rokhsar D."/>
            <person name="Schmutz J."/>
            <person name="Weigel D."/>
            <person name="Wright S.I."/>
        </authorList>
    </citation>
    <scope>NUCLEOTIDE SEQUENCE [LARGE SCALE GENOMIC DNA]</scope>
    <source>
        <strain evidence="2">cv. Monte Gargano</strain>
    </source>
</reference>
<name>R0HS17_9BRAS</name>
<evidence type="ECO:0000313" key="1">
    <source>
        <dbReference type="EMBL" id="EOA28130.1"/>
    </source>
</evidence>
<dbReference type="AlphaFoldDB" id="R0HS17"/>
<organism evidence="1 2">
    <name type="scientific">Capsella rubella</name>
    <dbReference type="NCBI Taxonomy" id="81985"/>
    <lineage>
        <taxon>Eukaryota</taxon>
        <taxon>Viridiplantae</taxon>
        <taxon>Streptophyta</taxon>
        <taxon>Embryophyta</taxon>
        <taxon>Tracheophyta</taxon>
        <taxon>Spermatophyta</taxon>
        <taxon>Magnoliopsida</taxon>
        <taxon>eudicotyledons</taxon>
        <taxon>Gunneridae</taxon>
        <taxon>Pentapetalae</taxon>
        <taxon>rosids</taxon>
        <taxon>malvids</taxon>
        <taxon>Brassicales</taxon>
        <taxon>Brassicaceae</taxon>
        <taxon>Camelineae</taxon>
        <taxon>Capsella</taxon>
    </lineage>
</organism>
<evidence type="ECO:0000313" key="2">
    <source>
        <dbReference type="Proteomes" id="UP000029121"/>
    </source>
</evidence>
<dbReference type="Proteomes" id="UP000029121">
    <property type="component" value="Unassembled WGS sequence"/>
</dbReference>
<gene>
    <name evidence="1" type="ORF">CARUB_v10024318mg</name>
</gene>
<keyword evidence="2" id="KW-1185">Reference proteome</keyword>
<protein>
    <submittedName>
        <fullName evidence="1">Uncharacterized protein</fullName>
    </submittedName>
</protein>
<dbReference type="EMBL" id="KB870808">
    <property type="protein sequence ID" value="EOA28130.1"/>
    <property type="molecule type" value="Genomic_DNA"/>
</dbReference>